<dbReference type="OrthoDB" id="260274at2"/>
<dbReference type="PANTHER" id="PTHR43065:SF50">
    <property type="entry name" value="HISTIDINE KINASE"/>
    <property type="match status" value="1"/>
</dbReference>
<dbReference type="SUPFAM" id="SSF55874">
    <property type="entry name" value="ATPase domain of HSP90 chaperone/DNA topoisomerase II/histidine kinase"/>
    <property type="match status" value="1"/>
</dbReference>
<keyword evidence="7" id="KW-1185">Reference proteome</keyword>
<dbReference type="CDD" id="cd00082">
    <property type="entry name" value="HisKA"/>
    <property type="match status" value="1"/>
</dbReference>
<dbReference type="InterPro" id="IPR004358">
    <property type="entry name" value="Sig_transdc_His_kin-like_C"/>
</dbReference>
<name>A0A5C6EF97_9BACT</name>
<dbReference type="Pfam" id="PF02518">
    <property type="entry name" value="HATPase_c"/>
    <property type="match status" value="1"/>
</dbReference>
<dbReference type="SMART" id="SM00387">
    <property type="entry name" value="HATPase_c"/>
    <property type="match status" value="1"/>
</dbReference>
<evidence type="ECO:0000256" key="3">
    <source>
        <dbReference type="ARBA" id="ARBA00022553"/>
    </source>
</evidence>
<dbReference type="Gene3D" id="3.30.450.20">
    <property type="entry name" value="PAS domain"/>
    <property type="match status" value="1"/>
</dbReference>
<dbReference type="Gene3D" id="3.30.565.10">
    <property type="entry name" value="Histidine kinase-like ATPase, C-terminal domain"/>
    <property type="match status" value="1"/>
</dbReference>
<evidence type="ECO:0000256" key="2">
    <source>
        <dbReference type="ARBA" id="ARBA00012438"/>
    </source>
</evidence>
<dbReference type="AlphaFoldDB" id="A0A5C6EF97"/>
<dbReference type="InterPro" id="IPR036890">
    <property type="entry name" value="HATPase_C_sf"/>
</dbReference>
<gene>
    <name evidence="6" type="ORF">Poly59_45130</name>
</gene>
<feature type="domain" description="Histidine kinase" evidence="4">
    <location>
        <begin position="196"/>
        <end position="455"/>
    </location>
</feature>
<keyword evidence="3" id="KW-0597">Phosphoprotein</keyword>
<comment type="catalytic activity">
    <reaction evidence="1">
        <text>ATP + protein L-histidine = ADP + protein N-phospho-L-histidine.</text>
        <dbReference type="EC" id="2.7.13.3"/>
    </reaction>
</comment>
<sequence length="469" mass="51614">MSELELLNRRFERERKARKEAESLLEQKSLAVYEANQKLQRMADQNRAIVETAAEGILSYDENGTISAFNRSARLIFKCPSMVGKSISSVFAMDDSCRAVLFPASNVATDVFPPGAELATTDDTEVCQFTLPDAIEVAATKFDGKPFQSEVAVSRCQRGDGVVFTAVVRDLSKRKAMESRLRQAQKMESVGQLAAGIAHEINTPIQFVGDNIQFLQSAFNDLAGLIDLFEQLEKAVAEETPTAELLEKIATERELADLPFLREEFPGAIEQSLSGIERVAKIVRALKEFSQPMSEAKTSIDVNRSIENTLAVTANQCRNVGHVELDLSADLGLVSCLAGQMNQVWLNLLTNSLDAVTEHRAEGERHIRISTRLVANDSLEDEVEVCFEDNGPGIPAAIQERIFEPFFTTKEVGKGAGQGLSFVHDVIVEKHGGIIYVQSPPQGGTRVVVRLPIQCDSSIQRRTHARSAY</sequence>
<dbReference type="InterPro" id="IPR005467">
    <property type="entry name" value="His_kinase_dom"/>
</dbReference>
<evidence type="ECO:0000259" key="4">
    <source>
        <dbReference type="PROSITE" id="PS50109"/>
    </source>
</evidence>
<feature type="domain" description="PAC" evidence="5">
    <location>
        <begin position="133"/>
        <end position="183"/>
    </location>
</feature>
<dbReference type="InterPro" id="IPR003594">
    <property type="entry name" value="HATPase_dom"/>
</dbReference>
<dbReference type="InterPro" id="IPR035965">
    <property type="entry name" value="PAS-like_dom_sf"/>
</dbReference>
<dbReference type="RefSeq" id="WP_146536151.1">
    <property type="nucleotide sequence ID" value="NZ_SJPX01000005.1"/>
</dbReference>
<dbReference type="PROSITE" id="PS50113">
    <property type="entry name" value="PAC"/>
    <property type="match status" value="1"/>
</dbReference>
<dbReference type="SMART" id="SM00091">
    <property type="entry name" value="PAS"/>
    <property type="match status" value="1"/>
</dbReference>
<dbReference type="EC" id="2.7.13.3" evidence="2"/>
<proteinExistence type="predicted"/>
<comment type="caution">
    <text evidence="6">The sequence shown here is derived from an EMBL/GenBank/DDBJ whole genome shotgun (WGS) entry which is preliminary data.</text>
</comment>
<evidence type="ECO:0000313" key="6">
    <source>
        <dbReference type="EMBL" id="TWU47672.1"/>
    </source>
</evidence>
<evidence type="ECO:0000259" key="5">
    <source>
        <dbReference type="PROSITE" id="PS50113"/>
    </source>
</evidence>
<organism evidence="6 7">
    <name type="scientific">Rubripirellula reticaptiva</name>
    <dbReference type="NCBI Taxonomy" id="2528013"/>
    <lineage>
        <taxon>Bacteria</taxon>
        <taxon>Pseudomonadati</taxon>
        <taxon>Planctomycetota</taxon>
        <taxon>Planctomycetia</taxon>
        <taxon>Pirellulales</taxon>
        <taxon>Pirellulaceae</taxon>
        <taxon>Rubripirellula</taxon>
    </lineage>
</organism>
<dbReference type="InterPro" id="IPR000700">
    <property type="entry name" value="PAS-assoc_C"/>
</dbReference>
<dbReference type="PANTHER" id="PTHR43065">
    <property type="entry name" value="SENSOR HISTIDINE KINASE"/>
    <property type="match status" value="1"/>
</dbReference>
<evidence type="ECO:0000256" key="1">
    <source>
        <dbReference type="ARBA" id="ARBA00000085"/>
    </source>
</evidence>
<dbReference type="SUPFAM" id="SSF47384">
    <property type="entry name" value="Homodimeric domain of signal transducing histidine kinase"/>
    <property type="match status" value="1"/>
</dbReference>
<protein>
    <recommendedName>
        <fullName evidence="2">histidine kinase</fullName>
        <ecNumber evidence="2">2.7.13.3</ecNumber>
    </recommendedName>
</protein>
<dbReference type="Proteomes" id="UP000317977">
    <property type="component" value="Unassembled WGS sequence"/>
</dbReference>
<dbReference type="PRINTS" id="PR00344">
    <property type="entry name" value="BCTRLSENSOR"/>
</dbReference>
<dbReference type="Gene3D" id="1.10.287.130">
    <property type="match status" value="1"/>
</dbReference>
<dbReference type="SUPFAM" id="SSF55785">
    <property type="entry name" value="PYP-like sensor domain (PAS domain)"/>
    <property type="match status" value="1"/>
</dbReference>
<dbReference type="GO" id="GO:0000155">
    <property type="term" value="F:phosphorelay sensor kinase activity"/>
    <property type="evidence" value="ECO:0007669"/>
    <property type="project" value="InterPro"/>
</dbReference>
<dbReference type="InterPro" id="IPR003661">
    <property type="entry name" value="HisK_dim/P_dom"/>
</dbReference>
<accession>A0A5C6EF97</accession>
<dbReference type="InterPro" id="IPR000014">
    <property type="entry name" value="PAS"/>
</dbReference>
<reference evidence="6 7" key="1">
    <citation type="submission" date="2019-02" db="EMBL/GenBank/DDBJ databases">
        <title>Deep-cultivation of Planctomycetes and their phenomic and genomic characterization uncovers novel biology.</title>
        <authorList>
            <person name="Wiegand S."/>
            <person name="Jogler M."/>
            <person name="Boedeker C."/>
            <person name="Pinto D."/>
            <person name="Vollmers J."/>
            <person name="Rivas-Marin E."/>
            <person name="Kohn T."/>
            <person name="Peeters S.H."/>
            <person name="Heuer A."/>
            <person name="Rast P."/>
            <person name="Oberbeckmann S."/>
            <person name="Bunk B."/>
            <person name="Jeske O."/>
            <person name="Meyerdierks A."/>
            <person name="Storesund J.E."/>
            <person name="Kallscheuer N."/>
            <person name="Luecker S."/>
            <person name="Lage O.M."/>
            <person name="Pohl T."/>
            <person name="Merkel B.J."/>
            <person name="Hornburger P."/>
            <person name="Mueller R.-W."/>
            <person name="Bruemmer F."/>
            <person name="Labrenz M."/>
            <person name="Spormann A.M."/>
            <person name="Op Den Camp H."/>
            <person name="Overmann J."/>
            <person name="Amann R."/>
            <person name="Jetten M.S.M."/>
            <person name="Mascher T."/>
            <person name="Medema M.H."/>
            <person name="Devos D.P."/>
            <person name="Kaster A.-K."/>
            <person name="Ovreas L."/>
            <person name="Rohde M."/>
            <person name="Galperin M.Y."/>
            <person name="Jogler C."/>
        </authorList>
    </citation>
    <scope>NUCLEOTIDE SEQUENCE [LARGE SCALE GENOMIC DNA]</scope>
    <source>
        <strain evidence="6 7">Poly59</strain>
    </source>
</reference>
<dbReference type="EMBL" id="SJPX01000005">
    <property type="protein sequence ID" value="TWU47672.1"/>
    <property type="molecule type" value="Genomic_DNA"/>
</dbReference>
<dbReference type="PROSITE" id="PS50109">
    <property type="entry name" value="HIS_KIN"/>
    <property type="match status" value="1"/>
</dbReference>
<evidence type="ECO:0000313" key="7">
    <source>
        <dbReference type="Proteomes" id="UP000317977"/>
    </source>
</evidence>
<dbReference type="InterPro" id="IPR036097">
    <property type="entry name" value="HisK_dim/P_sf"/>
</dbReference>